<organism evidence="1 2">
    <name type="scientific">Blautia pseudococcoides</name>
    <dbReference type="NCBI Taxonomy" id="1796616"/>
    <lineage>
        <taxon>Bacteria</taxon>
        <taxon>Bacillati</taxon>
        <taxon>Bacillota</taxon>
        <taxon>Clostridia</taxon>
        <taxon>Lachnospirales</taxon>
        <taxon>Lachnospiraceae</taxon>
        <taxon>Blautia</taxon>
    </lineage>
</organism>
<proteinExistence type="predicted"/>
<gene>
    <name evidence="1" type="ORF">A4V09_24100</name>
</gene>
<evidence type="ECO:0000313" key="2">
    <source>
        <dbReference type="Proteomes" id="UP000092574"/>
    </source>
</evidence>
<dbReference type="AlphaFoldDB" id="A0A1V0QES2"/>
<keyword evidence="2" id="KW-1185">Reference proteome</keyword>
<dbReference type="RefSeq" id="WP_084043571.1">
    <property type="nucleotide sequence ID" value="NZ_CP015405.2"/>
</dbReference>
<sequence>MEPRILLSASAFSIIRLILSRLPLWSHRTSYL</sequence>
<dbReference type="Proteomes" id="UP000092574">
    <property type="component" value="Chromosome"/>
</dbReference>
<dbReference type="EMBL" id="CP015405">
    <property type="protein sequence ID" value="ARE64903.1"/>
    <property type="molecule type" value="Genomic_DNA"/>
</dbReference>
<dbReference type="InterPro" id="IPR053786">
    <property type="entry name" value="LEPRxLL_CS"/>
</dbReference>
<evidence type="ECO:0000313" key="1">
    <source>
        <dbReference type="EMBL" id="ARE64903.1"/>
    </source>
</evidence>
<name>A0A1V0QES2_9FIRM</name>
<protein>
    <submittedName>
        <fullName evidence="1">Uncharacterized protein</fullName>
    </submittedName>
</protein>
<dbReference type="NCBIfam" id="NF012209">
    <property type="entry name" value="LEPR-8K"/>
    <property type="match status" value="1"/>
</dbReference>
<accession>A0A1V0QES2</accession>
<dbReference type="KEGG" id="byl:A4V09_24100"/>
<reference evidence="1" key="1">
    <citation type="submission" date="2017-04" db="EMBL/GenBank/DDBJ databases">
        <title>Complete Genome Sequences of Twelve Strains of a Stable Defined Moderately Diverse Mouse Microbiota 2 (sDMDMm2).</title>
        <authorList>
            <person name="Uchimura Y."/>
            <person name="Wyss M."/>
            <person name="Brugiroux S."/>
            <person name="Limenitakis J.P."/>
            <person name="Stecher B."/>
            <person name="McCoy K.D."/>
            <person name="Macpherson A.J."/>
        </authorList>
    </citation>
    <scope>NUCLEOTIDE SEQUENCE</scope>
    <source>
        <strain evidence="1">YL58</strain>
    </source>
</reference>